<comment type="similarity">
    <text evidence="1">Belongs to the type-I restriction system S methylase family.</text>
</comment>
<evidence type="ECO:0000256" key="3">
    <source>
        <dbReference type="ARBA" id="ARBA00023125"/>
    </source>
</evidence>
<sequence length="407" mass="47310">MVPKLRFSEFNMPWKQTTLGSVSSYAAYGMNSSAIEFDGVNKYIRITDIDDDTREFIPSPLTTPSGKLENQYLLNKGDIVFARTGASVGKSYLYKQKDGRLYFAGFLIKLTINKANPYFVYNQTLTEKYRKWIKVYSMRSGQPGINAEEYKEFEFAIPSLEEQTRIADFLSSVDERITLLNKQYDLLCRYKKGMMQKIFSQEVRFKDNHGRSFPKWTMRKFSDFFTIGSSKRVLQDDWVNEGVPFYRTRELVSLSKKEKFKSEIFITEDNYTYLKDKYGVPAVGDFLVSGVGTLGIIHQVRNDNPFYFKDGNVLWFKKNNEINSDFFYHVFNSSKVLTQIVNHAAITTVGTYTIENAKKTKFMYPSLEEQNKIANLLSAMDDKITIKKTELDKLKTWKQGLLQQMFV</sequence>
<keyword evidence="3" id="KW-0238">DNA-binding</keyword>
<name>A0A6P1Q459_9GAMM</name>
<proteinExistence type="inferred from homology"/>
<dbReference type="KEGG" id="mint:C7M51_04124"/>
<dbReference type="CDD" id="cd17521">
    <property type="entry name" value="RMtype1_S_Sau13435ORF2165P_TRD2-CR2_like"/>
    <property type="match status" value="1"/>
</dbReference>
<dbReference type="OrthoDB" id="9798929at2"/>
<dbReference type="PANTHER" id="PTHR30408">
    <property type="entry name" value="TYPE-1 RESTRICTION ENZYME ECOKI SPECIFICITY PROTEIN"/>
    <property type="match status" value="1"/>
</dbReference>
<evidence type="ECO:0000259" key="4">
    <source>
        <dbReference type="Pfam" id="PF01420"/>
    </source>
</evidence>
<dbReference type="AlphaFoldDB" id="A0A6P1Q459"/>
<dbReference type="SUPFAM" id="SSF116734">
    <property type="entry name" value="DNA methylase specificity domain"/>
    <property type="match status" value="2"/>
</dbReference>
<dbReference type="InterPro" id="IPR052021">
    <property type="entry name" value="Type-I_RS_S_subunit"/>
</dbReference>
<feature type="domain" description="Type I restriction modification DNA specificity" evidence="4">
    <location>
        <begin position="215"/>
        <end position="395"/>
    </location>
</feature>
<evidence type="ECO:0000256" key="1">
    <source>
        <dbReference type="ARBA" id="ARBA00010923"/>
    </source>
</evidence>
<protein>
    <recommendedName>
        <fullName evidence="4">Type I restriction modification DNA specificity domain-containing protein</fullName>
    </recommendedName>
</protein>
<feature type="domain" description="Type I restriction modification DNA specificity" evidence="4">
    <location>
        <begin position="13"/>
        <end position="184"/>
    </location>
</feature>
<keyword evidence="6" id="KW-1185">Reference proteome</keyword>
<dbReference type="GO" id="GO:0009307">
    <property type="term" value="P:DNA restriction-modification system"/>
    <property type="evidence" value="ECO:0007669"/>
    <property type="project" value="UniProtKB-KW"/>
</dbReference>
<evidence type="ECO:0000256" key="2">
    <source>
        <dbReference type="ARBA" id="ARBA00022747"/>
    </source>
</evidence>
<dbReference type="RefSeq" id="WP_160623342.1">
    <property type="nucleotide sequence ID" value="NZ_CP028271.1"/>
</dbReference>
<keyword evidence="2" id="KW-0680">Restriction system</keyword>
<evidence type="ECO:0000313" key="6">
    <source>
        <dbReference type="Proteomes" id="UP000464053"/>
    </source>
</evidence>
<dbReference type="InterPro" id="IPR000055">
    <property type="entry name" value="Restrct_endonuc_typeI_TRD"/>
</dbReference>
<reference evidence="5 6" key="1">
    <citation type="submission" date="2018-03" db="EMBL/GenBank/DDBJ databases">
        <title>Pantoea intestinalis SRCM103226 isolated form the mealworm.</title>
        <authorList>
            <person name="Jeong D.-Y."/>
            <person name="Kim J.W."/>
        </authorList>
    </citation>
    <scope>NUCLEOTIDE SEQUENCE [LARGE SCALE GENOMIC DNA]</scope>
    <source>
        <strain evidence="5 6">SRCM103226</strain>
    </source>
</reference>
<dbReference type="Gene3D" id="3.90.220.20">
    <property type="entry name" value="DNA methylase specificity domains"/>
    <property type="match status" value="2"/>
</dbReference>
<dbReference type="InterPro" id="IPR044946">
    <property type="entry name" value="Restrct_endonuc_typeI_TRD_sf"/>
</dbReference>
<dbReference type="GO" id="GO:0003677">
    <property type="term" value="F:DNA binding"/>
    <property type="evidence" value="ECO:0007669"/>
    <property type="project" value="UniProtKB-KW"/>
</dbReference>
<organism evidence="5 6">
    <name type="scientific">Mixta intestinalis</name>
    <dbReference type="NCBI Taxonomy" id="1615494"/>
    <lineage>
        <taxon>Bacteria</taxon>
        <taxon>Pseudomonadati</taxon>
        <taxon>Pseudomonadota</taxon>
        <taxon>Gammaproteobacteria</taxon>
        <taxon>Enterobacterales</taxon>
        <taxon>Erwiniaceae</taxon>
        <taxon>Mixta</taxon>
    </lineage>
</organism>
<dbReference type="PANTHER" id="PTHR30408:SF12">
    <property type="entry name" value="TYPE I RESTRICTION ENZYME MJAVIII SPECIFICITY SUBUNIT"/>
    <property type="match status" value="1"/>
</dbReference>
<dbReference type="Pfam" id="PF01420">
    <property type="entry name" value="Methylase_S"/>
    <property type="match status" value="2"/>
</dbReference>
<dbReference type="Proteomes" id="UP000464053">
    <property type="component" value="Chromosome"/>
</dbReference>
<accession>A0A6P1Q459</accession>
<gene>
    <name evidence="5" type="ORF">C7M51_04124</name>
</gene>
<dbReference type="Gene3D" id="1.10.287.1120">
    <property type="entry name" value="Bipartite methylase S protein"/>
    <property type="match status" value="1"/>
</dbReference>
<dbReference type="EMBL" id="CP028271">
    <property type="protein sequence ID" value="QHM73766.1"/>
    <property type="molecule type" value="Genomic_DNA"/>
</dbReference>
<dbReference type="REBASE" id="368434">
    <property type="entry name" value="S.Min3226ORF4123P"/>
</dbReference>
<evidence type="ECO:0000313" key="5">
    <source>
        <dbReference type="EMBL" id="QHM73766.1"/>
    </source>
</evidence>